<keyword evidence="4 7" id="KW-0812">Transmembrane</keyword>
<evidence type="ECO:0000256" key="5">
    <source>
        <dbReference type="ARBA" id="ARBA00022989"/>
    </source>
</evidence>
<keyword evidence="3" id="KW-0813">Transport</keyword>
<comment type="similarity">
    <text evidence="2">Belongs to the major facilitator superfamily. Sugar transporter (TC 2.A.1.1) family.</text>
</comment>
<feature type="transmembrane region" description="Helical" evidence="7">
    <location>
        <begin position="383"/>
        <end position="405"/>
    </location>
</feature>
<comment type="subcellular location">
    <subcellularLocation>
        <location evidence="1">Membrane</location>
        <topology evidence="1">Multi-pass membrane protein</topology>
    </subcellularLocation>
</comment>
<dbReference type="InterPro" id="IPR005828">
    <property type="entry name" value="MFS_sugar_transport-like"/>
</dbReference>
<comment type="caution">
    <text evidence="9">The sequence shown here is derived from an EMBL/GenBank/DDBJ whole genome shotgun (WGS) entry which is preliminary data.</text>
</comment>
<evidence type="ECO:0000256" key="7">
    <source>
        <dbReference type="SAM" id="Phobius"/>
    </source>
</evidence>
<feature type="transmembrane region" description="Helical" evidence="7">
    <location>
        <begin position="31"/>
        <end position="53"/>
    </location>
</feature>
<evidence type="ECO:0000259" key="8">
    <source>
        <dbReference type="PROSITE" id="PS50850"/>
    </source>
</evidence>
<evidence type="ECO:0000256" key="1">
    <source>
        <dbReference type="ARBA" id="ARBA00004141"/>
    </source>
</evidence>
<feature type="transmembrane region" description="Helical" evidence="7">
    <location>
        <begin position="417"/>
        <end position="438"/>
    </location>
</feature>
<feature type="transmembrane region" description="Helical" evidence="7">
    <location>
        <begin position="73"/>
        <end position="95"/>
    </location>
</feature>
<dbReference type="PROSITE" id="PS50850">
    <property type="entry name" value="MFS"/>
    <property type="match status" value="1"/>
</dbReference>
<keyword evidence="5 7" id="KW-1133">Transmembrane helix</keyword>
<dbReference type="EMBL" id="MDYO01000008">
    <property type="protein sequence ID" value="OQD98849.1"/>
    <property type="molecule type" value="Genomic_DNA"/>
</dbReference>
<keyword evidence="10" id="KW-1185">Reference proteome</keyword>
<dbReference type="Pfam" id="PF00083">
    <property type="entry name" value="Sugar_tr"/>
    <property type="match status" value="1"/>
</dbReference>
<protein>
    <recommendedName>
        <fullName evidence="8">Major facilitator superfamily (MFS) profile domain-containing protein</fullName>
    </recommendedName>
</protein>
<feature type="transmembrane region" description="Helical" evidence="7">
    <location>
        <begin position="323"/>
        <end position="343"/>
    </location>
</feature>
<dbReference type="FunFam" id="1.20.1250.20:FF:000134">
    <property type="entry name" value="MFS sugar transporter protein"/>
    <property type="match status" value="1"/>
</dbReference>
<dbReference type="GO" id="GO:0016020">
    <property type="term" value="C:membrane"/>
    <property type="evidence" value="ECO:0007669"/>
    <property type="project" value="UniProtKB-SubCell"/>
</dbReference>
<dbReference type="SUPFAM" id="SSF103473">
    <property type="entry name" value="MFS general substrate transporter"/>
    <property type="match status" value="1"/>
</dbReference>
<dbReference type="PANTHER" id="PTHR48022">
    <property type="entry name" value="PLASTIDIC GLUCOSE TRANSPORTER 4"/>
    <property type="match status" value="1"/>
</dbReference>
<evidence type="ECO:0000256" key="3">
    <source>
        <dbReference type="ARBA" id="ARBA00022448"/>
    </source>
</evidence>
<dbReference type="InterPro" id="IPR020846">
    <property type="entry name" value="MFS_dom"/>
</dbReference>
<dbReference type="STRING" id="60172.A0A1V6RBR0"/>
<sequence>MAGADLLDQERIQQLIREAPPWYKVPSLVKLYALLIAPLLTTAALGFDFSMTNGLQSVDVFMDNFDNPTGAKLGFYGASMSVGAMVGCLVGGFLSDKFGRKVLVGSGAIIVMGMVIMETFSHSLEMFAGAKMVLGFGIVIQQLGAPVLVTELAHPKQRETLTSICNTCISLGFIIGAWITFVTYEMNSQWAWKLPCLLQIVLPSFQAVLSWFCPESPRWLVSKGRLDEARALLVKYHGNGVEDEIVKAEFQEIVAGFEADKTVLKLNKEGIRSILLSKANRYRLWVIFVTAVGSQCLGIGFVGSYLPLVLDSVGMTSSHDKTLINGILSIWQWITALFGALIVSRVKRRSLFLVSTAGMLLSFSVWVALVATYEQSPSKGQGIGIVVVIFITSFFNSICWNPLLIKYTLEIITSKQRGFFFSFVMFTVNASGFCASYLNPVGLESISWRYYFV</sequence>
<dbReference type="InterPro" id="IPR050360">
    <property type="entry name" value="MFS_Sugar_Transporters"/>
</dbReference>
<dbReference type="Gene3D" id="1.20.1250.20">
    <property type="entry name" value="MFS general substrate transporter like domains"/>
    <property type="match status" value="1"/>
</dbReference>
<feature type="transmembrane region" description="Helical" evidence="7">
    <location>
        <begin position="282"/>
        <end position="303"/>
    </location>
</feature>
<evidence type="ECO:0000313" key="9">
    <source>
        <dbReference type="EMBL" id="OQD98849.1"/>
    </source>
</evidence>
<dbReference type="PROSITE" id="PS00216">
    <property type="entry name" value="SUGAR_TRANSPORT_1"/>
    <property type="match status" value="1"/>
</dbReference>
<proteinExistence type="inferred from homology"/>
<evidence type="ECO:0000256" key="6">
    <source>
        <dbReference type="ARBA" id="ARBA00023136"/>
    </source>
</evidence>
<dbReference type="PANTHER" id="PTHR48022:SF64">
    <property type="entry name" value="MAJOR FACILITATOR SUPERFAMILY (MFS) PROFILE DOMAIN-CONTAINING PROTEIN"/>
    <property type="match status" value="1"/>
</dbReference>
<name>A0A1V6RBR0_9EURO</name>
<reference evidence="10" key="1">
    <citation type="journal article" date="2017" name="Nat. Microbiol.">
        <title>Global analysis of biosynthetic gene clusters reveals vast potential of secondary metabolite production in Penicillium species.</title>
        <authorList>
            <person name="Nielsen J.C."/>
            <person name="Grijseels S."/>
            <person name="Prigent S."/>
            <person name="Ji B."/>
            <person name="Dainat J."/>
            <person name="Nielsen K.F."/>
            <person name="Frisvad J.C."/>
            <person name="Workman M."/>
            <person name="Nielsen J."/>
        </authorList>
    </citation>
    <scope>NUCLEOTIDE SEQUENCE [LARGE SCALE GENOMIC DNA]</scope>
    <source>
        <strain evidence="10">IBT 29525</strain>
    </source>
</reference>
<feature type="transmembrane region" description="Helical" evidence="7">
    <location>
        <begin position="350"/>
        <end position="371"/>
    </location>
</feature>
<evidence type="ECO:0000256" key="4">
    <source>
        <dbReference type="ARBA" id="ARBA00022692"/>
    </source>
</evidence>
<keyword evidence="6 7" id="KW-0472">Membrane</keyword>
<dbReference type="Proteomes" id="UP000191612">
    <property type="component" value="Unassembled WGS sequence"/>
</dbReference>
<feature type="domain" description="Major facilitator superfamily (MFS) profile" evidence="8">
    <location>
        <begin position="34"/>
        <end position="453"/>
    </location>
</feature>
<organism evidence="9 10">
    <name type="scientific">Penicillium solitum</name>
    <dbReference type="NCBI Taxonomy" id="60172"/>
    <lineage>
        <taxon>Eukaryota</taxon>
        <taxon>Fungi</taxon>
        <taxon>Dikarya</taxon>
        <taxon>Ascomycota</taxon>
        <taxon>Pezizomycotina</taxon>
        <taxon>Eurotiomycetes</taxon>
        <taxon>Eurotiomycetidae</taxon>
        <taxon>Eurotiales</taxon>
        <taxon>Aspergillaceae</taxon>
        <taxon>Penicillium</taxon>
    </lineage>
</organism>
<feature type="transmembrane region" description="Helical" evidence="7">
    <location>
        <begin position="102"/>
        <end position="120"/>
    </location>
</feature>
<dbReference type="GO" id="GO:0005351">
    <property type="term" value="F:carbohydrate:proton symporter activity"/>
    <property type="evidence" value="ECO:0007669"/>
    <property type="project" value="TreeGrafter"/>
</dbReference>
<evidence type="ECO:0000256" key="2">
    <source>
        <dbReference type="ARBA" id="ARBA00010992"/>
    </source>
</evidence>
<accession>A0A1V6RBR0</accession>
<dbReference type="InterPro" id="IPR005829">
    <property type="entry name" value="Sugar_transporter_CS"/>
</dbReference>
<evidence type="ECO:0000313" key="10">
    <source>
        <dbReference type="Proteomes" id="UP000191612"/>
    </source>
</evidence>
<feature type="transmembrane region" description="Helical" evidence="7">
    <location>
        <begin position="161"/>
        <end position="184"/>
    </location>
</feature>
<gene>
    <name evidence="9" type="ORF">PENSOL_c008G11534</name>
</gene>
<dbReference type="InterPro" id="IPR036259">
    <property type="entry name" value="MFS_trans_sf"/>
</dbReference>
<dbReference type="AlphaFoldDB" id="A0A1V6RBR0"/>